<feature type="compositionally biased region" description="Basic and acidic residues" evidence="1">
    <location>
        <begin position="47"/>
        <end position="70"/>
    </location>
</feature>
<dbReference type="EMBL" id="BARW01002109">
    <property type="protein sequence ID" value="GAI67595.1"/>
    <property type="molecule type" value="Genomic_DNA"/>
</dbReference>
<dbReference type="Gene3D" id="1.10.10.60">
    <property type="entry name" value="Homeodomain-like"/>
    <property type="match status" value="1"/>
</dbReference>
<reference evidence="2" key="1">
    <citation type="journal article" date="2014" name="Front. Microbiol.">
        <title>High frequency of phylogenetically diverse reductive dehalogenase-homologous genes in deep subseafloor sedimentary metagenomes.</title>
        <authorList>
            <person name="Kawai M."/>
            <person name="Futagami T."/>
            <person name="Toyoda A."/>
            <person name="Takaki Y."/>
            <person name="Nishi S."/>
            <person name="Hori S."/>
            <person name="Arai W."/>
            <person name="Tsubouchi T."/>
            <person name="Morono Y."/>
            <person name="Uchiyama I."/>
            <person name="Ito T."/>
            <person name="Fujiyama A."/>
            <person name="Inagaki F."/>
            <person name="Takami H."/>
        </authorList>
    </citation>
    <scope>NUCLEOTIDE SEQUENCE</scope>
    <source>
        <strain evidence="2">Expedition CK06-06</strain>
    </source>
</reference>
<evidence type="ECO:0000313" key="2">
    <source>
        <dbReference type="EMBL" id="GAI67595.1"/>
    </source>
</evidence>
<dbReference type="AlphaFoldDB" id="X1RWN3"/>
<sequence length="173" mass="19274">ELSPQDAIDGLPHAPVGRRKRRFIPSRNFWNVGITIPTLAAESKNTNSDKDAPEKDGGEGKKGKEQEAKLDKEVKRLFEKGLTLGEVAKELGVDMETVKASALAEMLSEKRDFDIVVLDDNYNDVLGRLEALGFRLMDTGEGESHRLRYPRGRDAPRVDPDELGEVVQVINFD</sequence>
<organism evidence="2">
    <name type="scientific">marine sediment metagenome</name>
    <dbReference type="NCBI Taxonomy" id="412755"/>
    <lineage>
        <taxon>unclassified sequences</taxon>
        <taxon>metagenomes</taxon>
        <taxon>ecological metagenomes</taxon>
    </lineage>
</organism>
<protein>
    <submittedName>
        <fullName evidence="2">Uncharacterized protein</fullName>
    </submittedName>
</protein>
<feature type="region of interest" description="Disordered" evidence="1">
    <location>
        <begin position="40"/>
        <end position="70"/>
    </location>
</feature>
<gene>
    <name evidence="2" type="ORF">S12H4_06127</name>
</gene>
<proteinExistence type="predicted"/>
<feature type="non-terminal residue" evidence="2">
    <location>
        <position position="1"/>
    </location>
</feature>
<name>X1RWN3_9ZZZZ</name>
<accession>X1RWN3</accession>
<comment type="caution">
    <text evidence="2">The sequence shown here is derived from an EMBL/GenBank/DDBJ whole genome shotgun (WGS) entry which is preliminary data.</text>
</comment>
<evidence type="ECO:0000256" key="1">
    <source>
        <dbReference type="SAM" id="MobiDB-lite"/>
    </source>
</evidence>